<dbReference type="PROSITE" id="PS50006">
    <property type="entry name" value="FHA_DOMAIN"/>
    <property type="match status" value="1"/>
</dbReference>
<dbReference type="InterPro" id="IPR043128">
    <property type="entry name" value="Rev_trsase/Diguanyl_cyclase"/>
</dbReference>
<dbReference type="InterPro" id="IPR029787">
    <property type="entry name" value="Nucleotide_cyclase"/>
</dbReference>
<dbReference type="GO" id="GO:0005886">
    <property type="term" value="C:plasma membrane"/>
    <property type="evidence" value="ECO:0007669"/>
    <property type="project" value="TreeGrafter"/>
</dbReference>
<dbReference type="GO" id="GO:0043709">
    <property type="term" value="P:cell adhesion involved in single-species biofilm formation"/>
    <property type="evidence" value="ECO:0007669"/>
    <property type="project" value="TreeGrafter"/>
</dbReference>
<evidence type="ECO:0000259" key="5">
    <source>
        <dbReference type="PROSITE" id="PS50887"/>
    </source>
</evidence>
<dbReference type="InterPro" id="IPR003018">
    <property type="entry name" value="GAF"/>
</dbReference>
<dbReference type="InterPro" id="IPR029016">
    <property type="entry name" value="GAF-like_dom_sf"/>
</dbReference>
<evidence type="ECO:0000256" key="3">
    <source>
        <dbReference type="ARBA" id="ARBA00034247"/>
    </source>
</evidence>
<dbReference type="PANTHER" id="PTHR45138">
    <property type="entry name" value="REGULATORY COMPONENTS OF SENSORY TRANSDUCTION SYSTEM"/>
    <property type="match status" value="1"/>
</dbReference>
<comment type="caution">
    <text evidence="6">The sequence shown here is derived from an EMBL/GenBank/DDBJ whole genome shotgun (WGS) entry which is preliminary data.</text>
</comment>
<reference evidence="6 7" key="1">
    <citation type="submission" date="2019-03" db="EMBL/GenBank/DDBJ databases">
        <title>Genomic Encyclopedia of Type Strains, Phase IV (KMG-IV): sequencing the most valuable type-strain genomes for metagenomic binning, comparative biology and taxonomic classification.</title>
        <authorList>
            <person name="Goeker M."/>
        </authorList>
    </citation>
    <scope>NUCLEOTIDE SEQUENCE [LARGE SCALE GENOMIC DNA]</scope>
    <source>
        <strain evidence="6 7">DSM 25488</strain>
    </source>
</reference>
<comment type="catalytic activity">
    <reaction evidence="3">
        <text>2 GTP = 3',3'-c-di-GMP + 2 diphosphate</text>
        <dbReference type="Rhea" id="RHEA:24898"/>
        <dbReference type="ChEBI" id="CHEBI:33019"/>
        <dbReference type="ChEBI" id="CHEBI:37565"/>
        <dbReference type="ChEBI" id="CHEBI:58805"/>
        <dbReference type="EC" id="2.7.7.65"/>
    </reaction>
</comment>
<feature type="domain" description="FHA" evidence="4">
    <location>
        <begin position="30"/>
        <end position="79"/>
    </location>
</feature>
<feature type="domain" description="GGDEF" evidence="5">
    <location>
        <begin position="374"/>
        <end position="508"/>
    </location>
</feature>
<dbReference type="FunFam" id="3.30.70.270:FF:000001">
    <property type="entry name" value="Diguanylate cyclase domain protein"/>
    <property type="match status" value="1"/>
</dbReference>
<dbReference type="RefSeq" id="WP_099018804.1">
    <property type="nucleotide sequence ID" value="NZ_NIHB01000002.1"/>
</dbReference>
<dbReference type="OrthoDB" id="9812260at2"/>
<dbReference type="Gene3D" id="2.60.200.20">
    <property type="match status" value="1"/>
</dbReference>
<dbReference type="GO" id="GO:0052621">
    <property type="term" value="F:diguanylate cyclase activity"/>
    <property type="evidence" value="ECO:0007669"/>
    <property type="project" value="UniProtKB-EC"/>
</dbReference>
<dbReference type="Pfam" id="PF00498">
    <property type="entry name" value="FHA"/>
    <property type="match status" value="1"/>
</dbReference>
<dbReference type="EMBL" id="SNZB01000006">
    <property type="protein sequence ID" value="TDR17435.1"/>
    <property type="molecule type" value="Genomic_DNA"/>
</dbReference>
<dbReference type="Gene3D" id="3.30.70.270">
    <property type="match status" value="1"/>
</dbReference>
<gene>
    <name evidence="6" type="ORF">C8D91_2493</name>
</gene>
<dbReference type="EC" id="2.7.7.65" evidence="2"/>
<dbReference type="InterPro" id="IPR050469">
    <property type="entry name" value="Diguanylate_Cyclase"/>
</dbReference>
<comment type="cofactor">
    <cofactor evidence="1">
        <name>Mg(2+)</name>
        <dbReference type="ChEBI" id="CHEBI:18420"/>
    </cofactor>
</comment>
<accession>A0A4R6XDP0</accession>
<dbReference type="Proteomes" id="UP000295724">
    <property type="component" value="Unassembled WGS sequence"/>
</dbReference>
<keyword evidence="7" id="KW-1185">Reference proteome</keyword>
<dbReference type="PANTHER" id="PTHR45138:SF9">
    <property type="entry name" value="DIGUANYLATE CYCLASE DGCM-RELATED"/>
    <property type="match status" value="1"/>
</dbReference>
<name>A0A4R6XDP0_9GAMM</name>
<dbReference type="InterPro" id="IPR008984">
    <property type="entry name" value="SMAD_FHA_dom_sf"/>
</dbReference>
<dbReference type="SUPFAM" id="SSF55781">
    <property type="entry name" value="GAF domain-like"/>
    <property type="match status" value="1"/>
</dbReference>
<protein>
    <recommendedName>
        <fullName evidence="2">diguanylate cyclase</fullName>
        <ecNumber evidence="2">2.7.7.65</ecNumber>
    </recommendedName>
</protein>
<dbReference type="SMART" id="SM00065">
    <property type="entry name" value="GAF"/>
    <property type="match status" value="1"/>
</dbReference>
<proteinExistence type="predicted"/>
<dbReference type="SMART" id="SM00240">
    <property type="entry name" value="FHA"/>
    <property type="match status" value="1"/>
</dbReference>
<dbReference type="SMART" id="SM00267">
    <property type="entry name" value="GGDEF"/>
    <property type="match status" value="1"/>
</dbReference>
<evidence type="ECO:0000256" key="2">
    <source>
        <dbReference type="ARBA" id="ARBA00012528"/>
    </source>
</evidence>
<dbReference type="PROSITE" id="PS50887">
    <property type="entry name" value="GGDEF"/>
    <property type="match status" value="1"/>
</dbReference>
<dbReference type="InterPro" id="IPR000160">
    <property type="entry name" value="GGDEF_dom"/>
</dbReference>
<evidence type="ECO:0000259" key="4">
    <source>
        <dbReference type="PROSITE" id="PS50006"/>
    </source>
</evidence>
<evidence type="ECO:0000256" key="1">
    <source>
        <dbReference type="ARBA" id="ARBA00001946"/>
    </source>
</evidence>
<dbReference type="CDD" id="cd00060">
    <property type="entry name" value="FHA"/>
    <property type="match status" value="1"/>
</dbReference>
<evidence type="ECO:0000313" key="6">
    <source>
        <dbReference type="EMBL" id="TDR17435.1"/>
    </source>
</evidence>
<dbReference type="Pfam" id="PF13185">
    <property type="entry name" value="GAF_2"/>
    <property type="match status" value="1"/>
</dbReference>
<dbReference type="Pfam" id="PF00990">
    <property type="entry name" value="GGDEF"/>
    <property type="match status" value="1"/>
</dbReference>
<dbReference type="GO" id="GO:1902201">
    <property type="term" value="P:negative regulation of bacterial-type flagellum-dependent cell motility"/>
    <property type="evidence" value="ECO:0007669"/>
    <property type="project" value="TreeGrafter"/>
</dbReference>
<dbReference type="SUPFAM" id="SSF55073">
    <property type="entry name" value="Nucleotide cyclase"/>
    <property type="match status" value="1"/>
</dbReference>
<dbReference type="SUPFAM" id="SSF49879">
    <property type="entry name" value="SMAD/FHA domain"/>
    <property type="match status" value="1"/>
</dbReference>
<dbReference type="Gene3D" id="3.30.450.40">
    <property type="match status" value="1"/>
</dbReference>
<evidence type="ECO:0000313" key="7">
    <source>
        <dbReference type="Proteomes" id="UP000295724"/>
    </source>
</evidence>
<organism evidence="6 7">
    <name type="scientific">Marinicella litoralis</name>
    <dbReference type="NCBI Taxonomy" id="644220"/>
    <lineage>
        <taxon>Bacteria</taxon>
        <taxon>Pseudomonadati</taxon>
        <taxon>Pseudomonadota</taxon>
        <taxon>Gammaproteobacteria</taxon>
        <taxon>Lysobacterales</taxon>
        <taxon>Marinicellaceae</taxon>
        <taxon>Marinicella</taxon>
    </lineage>
</organism>
<dbReference type="InterPro" id="IPR000253">
    <property type="entry name" value="FHA_dom"/>
</dbReference>
<dbReference type="CDD" id="cd01949">
    <property type="entry name" value="GGDEF"/>
    <property type="match status" value="1"/>
</dbReference>
<dbReference type="AlphaFoldDB" id="A0A4R6XDP0"/>
<sequence length="512" mass="58498">MTPNTNHYLSWIDVDNELHCEVLLPSKKKITIGRSEQADVEVLNTSVSRQHLELSWHDEGLQVKDLNSSYGTWIDSVKLPANEYKTLVADSEMKLGNLSMWYELRRDNESQEMFQTCFHPPTVNDEIELSSEFNDFRVKLLFLLQENFGDNTLNVQLIRSIDDELYQLINSQELRLKEQRILNSISHILNRSLTLSELLKTALNLVSKVLNAERGFVVIKDTNVDQHRILALRHFDQLNWNCNNKTTHDFSHALVEKCFDQNKILIIGDTELNEALDDINPVKQGGGRSVVVIPLVQENLVIGVIYLDNQQKSHNFNQQQIPFLTTFAAHTSIALHNTLLYKRAITDDLTQLFTRQHVDEVLAQEIIRAQRYQQPLSLLILDLDHFKRINDSYGHTTGDQVLQKFSAVIKQHVRECDLAGRFGGEEFIVILPDTDLVGAHAFAERIRKATAKMVIVKGNQNIKVTVSIGAASYQAQHEENALLLLEDADKALYQAKEQGRNRTVSYSGQHLN</sequence>
<dbReference type="NCBIfam" id="TIGR00254">
    <property type="entry name" value="GGDEF"/>
    <property type="match status" value="1"/>
</dbReference>